<dbReference type="InterPro" id="IPR018200">
    <property type="entry name" value="USP_CS"/>
</dbReference>
<organism evidence="2">
    <name type="scientific">viral metagenome</name>
    <dbReference type="NCBI Taxonomy" id="1070528"/>
    <lineage>
        <taxon>unclassified sequences</taxon>
        <taxon>metagenomes</taxon>
        <taxon>organismal metagenomes</taxon>
    </lineage>
</organism>
<proteinExistence type="predicted"/>
<dbReference type="PROSITE" id="PS00973">
    <property type="entry name" value="USP_2"/>
    <property type="match status" value="1"/>
</dbReference>
<sequence>MNPNTFQKYNGFGKTGLSNVGNSCYINSCIQCLSHTYELNELLDSLDILACKPGPDTTILYEWDILRKMMWKQNCNITPGSFIRAIHHVAYAKQNTMFSGYQQNDIQEFLLFLMDCIHTSIARKVVMNVTGTTTSELDDLAKSCYEMMTQMYSNNYSEIIQLFYGIHVTVLESVTNGSRLSIKPEPFFILSLYLPLNKENPTLYDCIDEFCKVERLEGENAWWNDSINQKQNVDKRLLFWSFPDIFIIHLNRLTNDGNKDTRKMMFPLKDLNLTQYVKGYNKQSSIYDLYGVCEHSGDLFHGHYISKIRISDGQWYTFNDLNVSPIDENNVIDSNAYCLFYRKKK</sequence>
<accession>A0A6C0JUX4</accession>
<dbReference type="CDD" id="cd02674">
    <property type="entry name" value="Peptidase_C19R"/>
    <property type="match status" value="1"/>
</dbReference>
<dbReference type="GO" id="GO:0004843">
    <property type="term" value="F:cysteine-type deubiquitinase activity"/>
    <property type="evidence" value="ECO:0007669"/>
    <property type="project" value="InterPro"/>
</dbReference>
<name>A0A6C0JUX4_9ZZZZ</name>
<dbReference type="AlphaFoldDB" id="A0A6C0JUX4"/>
<dbReference type="InterPro" id="IPR001394">
    <property type="entry name" value="Peptidase_C19_UCH"/>
</dbReference>
<dbReference type="SUPFAM" id="SSF54001">
    <property type="entry name" value="Cysteine proteinases"/>
    <property type="match status" value="1"/>
</dbReference>
<dbReference type="InterPro" id="IPR050185">
    <property type="entry name" value="Ub_carboxyl-term_hydrolase"/>
</dbReference>
<evidence type="ECO:0000313" key="2">
    <source>
        <dbReference type="EMBL" id="QHU09163.1"/>
    </source>
</evidence>
<dbReference type="GO" id="GO:0016579">
    <property type="term" value="P:protein deubiquitination"/>
    <property type="evidence" value="ECO:0007669"/>
    <property type="project" value="InterPro"/>
</dbReference>
<dbReference type="PROSITE" id="PS00972">
    <property type="entry name" value="USP_1"/>
    <property type="match status" value="1"/>
</dbReference>
<dbReference type="EMBL" id="MN740705">
    <property type="protein sequence ID" value="QHU09163.1"/>
    <property type="molecule type" value="Genomic_DNA"/>
</dbReference>
<dbReference type="InterPro" id="IPR028889">
    <property type="entry name" value="USP"/>
</dbReference>
<dbReference type="PANTHER" id="PTHR21646">
    <property type="entry name" value="UBIQUITIN CARBOXYL-TERMINAL HYDROLASE"/>
    <property type="match status" value="1"/>
</dbReference>
<dbReference type="PROSITE" id="PS50235">
    <property type="entry name" value="USP_3"/>
    <property type="match status" value="1"/>
</dbReference>
<dbReference type="InterPro" id="IPR038765">
    <property type="entry name" value="Papain-like_cys_pep_sf"/>
</dbReference>
<protein>
    <recommendedName>
        <fullName evidence="1">USP domain-containing protein</fullName>
    </recommendedName>
</protein>
<reference evidence="2" key="1">
    <citation type="journal article" date="2020" name="Nature">
        <title>Giant virus diversity and host interactions through global metagenomics.</title>
        <authorList>
            <person name="Schulz F."/>
            <person name="Roux S."/>
            <person name="Paez-Espino D."/>
            <person name="Jungbluth S."/>
            <person name="Walsh D.A."/>
            <person name="Denef V.J."/>
            <person name="McMahon K.D."/>
            <person name="Konstantinidis K.T."/>
            <person name="Eloe-Fadrosh E.A."/>
            <person name="Kyrpides N.C."/>
            <person name="Woyke T."/>
        </authorList>
    </citation>
    <scope>NUCLEOTIDE SEQUENCE</scope>
    <source>
        <strain evidence="2">GVMAG-S-1074260-58</strain>
    </source>
</reference>
<dbReference type="Gene3D" id="3.90.70.10">
    <property type="entry name" value="Cysteine proteinases"/>
    <property type="match status" value="1"/>
</dbReference>
<dbReference type="Pfam" id="PF00443">
    <property type="entry name" value="UCH"/>
    <property type="match status" value="1"/>
</dbReference>
<evidence type="ECO:0000259" key="1">
    <source>
        <dbReference type="PROSITE" id="PS50235"/>
    </source>
</evidence>
<feature type="domain" description="USP" evidence="1">
    <location>
        <begin position="15"/>
        <end position="344"/>
    </location>
</feature>